<gene>
    <name evidence="1" type="ORF">L1987_12788</name>
</gene>
<protein>
    <submittedName>
        <fullName evidence="1">Uncharacterized protein</fullName>
    </submittedName>
</protein>
<sequence>MPISLHLSLVMAQPAGNSRWLRGKVKVVSSGDTLVIMGFTKAEIPHENTVVLAHLSAPRLAHQGGQYDPFAWDSREFLGKLCIGKGPL</sequence>
<accession>A0ACB9JGX6</accession>
<reference evidence="2" key="1">
    <citation type="journal article" date="2022" name="Mol. Ecol. Resour.">
        <title>The genomes of chicory, endive, great burdock and yacon provide insights into Asteraceae palaeo-polyploidization history and plant inulin production.</title>
        <authorList>
            <person name="Fan W."/>
            <person name="Wang S."/>
            <person name="Wang H."/>
            <person name="Wang A."/>
            <person name="Jiang F."/>
            <person name="Liu H."/>
            <person name="Zhao H."/>
            <person name="Xu D."/>
            <person name="Zhang Y."/>
        </authorList>
    </citation>
    <scope>NUCLEOTIDE SEQUENCE [LARGE SCALE GENOMIC DNA]</scope>
    <source>
        <strain evidence="2">cv. Yunnan</strain>
    </source>
</reference>
<dbReference type="EMBL" id="CM042021">
    <property type="protein sequence ID" value="KAI3818966.1"/>
    <property type="molecule type" value="Genomic_DNA"/>
</dbReference>
<proteinExistence type="predicted"/>
<evidence type="ECO:0000313" key="1">
    <source>
        <dbReference type="EMBL" id="KAI3818966.1"/>
    </source>
</evidence>
<name>A0ACB9JGX6_9ASTR</name>
<organism evidence="1 2">
    <name type="scientific">Smallanthus sonchifolius</name>
    <dbReference type="NCBI Taxonomy" id="185202"/>
    <lineage>
        <taxon>Eukaryota</taxon>
        <taxon>Viridiplantae</taxon>
        <taxon>Streptophyta</taxon>
        <taxon>Embryophyta</taxon>
        <taxon>Tracheophyta</taxon>
        <taxon>Spermatophyta</taxon>
        <taxon>Magnoliopsida</taxon>
        <taxon>eudicotyledons</taxon>
        <taxon>Gunneridae</taxon>
        <taxon>Pentapetalae</taxon>
        <taxon>asterids</taxon>
        <taxon>campanulids</taxon>
        <taxon>Asterales</taxon>
        <taxon>Asteraceae</taxon>
        <taxon>Asteroideae</taxon>
        <taxon>Heliantheae alliance</taxon>
        <taxon>Millerieae</taxon>
        <taxon>Smallanthus</taxon>
    </lineage>
</organism>
<dbReference type="Proteomes" id="UP001056120">
    <property type="component" value="Linkage Group LG04"/>
</dbReference>
<comment type="caution">
    <text evidence="1">The sequence shown here is derived from an EMBL/GenBank/DDBJ whole genome shotgun (WGS) entry which is preliminary data.</text>
</comment>
<reference evidence="1 2" key="2">
    <citation type="journal article" date="2022" name="Mol. Ecol. Resour.">
        <title>The genomes of chicory, endive, great burdock and yacon provide insights into Asteraceae paleo-polyploidization history and plant inulin production.</title>
        <authorList>
            <person name="Fan W."/>
            <person name="Wang S."/>
            <person name="Wang H."/>
            <person name="Wang A."/>
            <person name="Jiang F."/>
            <person name="Liu H."/>
            <person name="Zhao H."/>
            <person name="Xu D."/>
            <person name="Zhang Y."/>
        </authorList>
    </citation>
    <scope>NUCLEOTIDE SEQUENCE [LARGE SCALE GENOMIC DNA]</scope>
    <source>
        <strain evidence="2">cv. Yunnan</strain>
        <tissue evidence="1">Leaves</tissue>
    </source>
</reference>
<evidence type="ECO:0000313" key="2">
    <source>
        <dbReference type="Proteomes" id="UP001056120"/>
    </source>
</evidence>
<keyword evidence="2" id="KW-1185">Reference proteome</keyword>